<gene>
    <name evidence="1" type="ORF">HYH03_010679</name>
</gene>
<accession>A0A836BWI3</accession>
<evidence type="ECO:0008006" key="3">
    <source>
        <dbReference type="Google" id="ProtNLM"/>
    </source>
</evidence>
<comment type="caution">
    <text evidence="1">The sequence shown here is derived from an EMBL/GenBank/DDBJ whole genome shotgun (WGS) entry which is preliminary data.</text>
</comment>
<dbReference type="GO" id="GO:0016020">
    <property type="term" value="C:membrane"/>
    <property type="evidence" value="ECO:0007669"/>
    <property type="project" value="TreeGrafter"/>
</dbReference>
<dbReference type="GO" id="GO:0071944">
    <property type="term" value="C:cell periphery"/>
    <property type="evidence" value="ECO:0007669"/>
    <property type="project" value="TreeGrafter"/>
</dbReference>
<dbReference type="GO" id="GO:0005783">
    <property type="term" value="C:endoplasmic reticulum"/>
    <property type="evidence" value="ECO:0007669"/>
    <property type="project" value="TreeGrafter"/>
</dbReference>
<protein>
    <recommendedName>
        <fullName evidence="3">Ankyrin repeat domain-containing protein</fullName>
    </recommendedName>
</protein>
<sequence>MVRAGCSGLRWGGIREGAQCAAEGGQLGIMEWLLEKNPDMLREHMLMCAAWEGLDLPTARRLRWQHCQRNRRVEDEWDEDDLHNALVGALGDPTPQWRSKVEWLLEQGAQVPQDDNDNEGGKAYDSSEGGWYVTLPFRAVQGRFPGESICERFEWLKSKGHPVDCSCGGEPLAYAIIGGYTATVAWLLEHGATPAAAHARMEDLLPGQLEDKHLGVLQALKAAGCLELRDFVHGAAAGGAMAVVEWAGEEWDWAEDGVLTPALFTSGAKSGSVEVMRWLLQRGCPMSEGAWSKAAESGCEAAVELLAELGCPIPADSQGIFTRAVERGAPIATLEWLLAQGCRADWGKARATVGKHDEFLEPFEDSKVNVLAWLSRKQREEDERARQQRT</sequence>
<dbReference type="Gene3D" id="1.25.40.20">
    <property type="entry name" value="Ankyrin repeat-containing domain"/>
    <property type="match status" value="1"/>
</dbReference>
<dbReference type="GO" id="GO:0030149">
    <property type="term" value="P:sphingolipid catabolic process"/>
    <property type="evidence" value="ECO:0007669"/>
    <property type="project" value="TreeGrafter"/>
</dbReference>
<dbReference type="SUPFAM" id="SSF48403">
    <property type="entry name" value="Ankyrin repeat"/>
    <property type="match status" value="1"/>
</dbReference>
<dbReference type="InterPro" id="IPR036770">
    <property type="entry name" value="Ankyrin_rpt-contain_sf"/>
</dbReference>
<dbReference type="AlphaFoldDB" id="A0A836BWI3"/>
<dbReference type="PANTHER" id="PTHR12393:SF6">
    <property type="entry name" value="SPHINGOMYELIN PHOSPHODIESTERASE 2"/>
    <property type="match status" value="1"/>
</dbReference>
<proteinExistence type="predicted"/>
<reference evidence="1" key="1">
    <citation type="journal article" date="2020" name="bioRxiv">
        <title>Comparative genomics of Chlamydomonas.</title>
        <authorList>
            <person name="Craig R.J."/>
            <person name="Hasan A.R."/>
            <person name="Ness R.W."/>
            <person name="Keightley P.D."/>
        </authorList>
    </citation>
    <scope>NUCLEOTIDE SEQUENCE</scope>
    <source>
        <strain evidence="1">CCAP 11/70</strain>
    </source>
</reference>
<evidence type="ECO:0000313" key="2">
    <source>
        <dbReference type="Proteomes" id="UP000612055"/>
    </source>
</evidence>
<keyword evidence="2" id="KW-1185">Reference proteome</keyword>
<evidence type="ECO:0000313" key="1">
    <source>
        <dbReference type="EMBL" id="KAG2491007.1"/>
    </source>
</evidence>
<dbReference type="Proteomes" id="UP000612055">
    <property type="component" value="Unassembled WGS sequence"/>
</dbReference>
<dbReference type="PANTHER" id="PTHR12393">
    <property type="entry name" value="SPHINGOMYELIN PHOSPHODIESTERASE RELATED"/>
    <property type="match status" value="1"/>
</dbReference>
<organism evidence="1 2">
    <name type="scientific">Edaphochlamys debaryana</name>
    <dbReference type="NCBI Taxonomy" id="47281"/>
    <lineage>
        <taxon>Eukaryota</taxon>
        <taxon>Viridiplantae</taxon>
        <taxon>Chlorophyta</taxon>
        <taxon>core chlorophytes</taxon>
        <taxon>Chlorophyceae</taxon>
        <taxon>CS clade</taxon>
        <taxon>Chlamydomonadales</taxon>
        <taxon>Chlamydomonadales incertae sedis</taxon>
        <taxon>Edaphochlamys</taxon>
    </lineage>
</organism>
<dbReference type="GO" id="GO:0046513">
    <property type="term" value="P:ceramide biosynthetic process"/>
    <property type="evidence" value="ECO:0007669"/>
    <property type="project" value="TreeGrafter"/>
</dbReference>
<name>A0A836BWI3_9CHLO</name>
<dbReference type="GO" id="GO:0004620">
    <property type="term" value="F:phospholipase activity"/>
    <property type="evidence" value="ECO:0007669"/>
    <property type="project" value="TreeGrafter"/>
</dbReference>
<dbReference type="EMBL" id="JAEHOE010000057">
    <property type="protein sequence ID" value="KAG2491007.1"/>
    <property type="molecule type" value="Genomic_DNA"/>
</dbReference>